<evidence type="ECO:0000313" key="8">
    <source>
        <dbReference type="Proteomes" id="UP000243515"/>
    </source>
</evidence>
<feature type="region of interest" description="Disordered" evidence="4">
    <location>
        <begin position="56"/>
        <end position="113"/>
    </location>
</feature>
<feature type="compositionally biased region" description="Low complexity" evidence="4">
    <location>
        <begin position="101"/>
        <end position="110"/>
    </location>
</feature>
<feature type="region of interest" description="Disordered" evidence="4">
    <location>
        <begin position="1"/>
        <end position="42"/>
    </location>
</feature>
<dbReference type="InterPro" id="IPR050618">
    <property type="entry name" value="Ubq-SigPath_Reg"/>
</dbReference>
<dbReference type="InterPro" id="IPR003877">
    <property type="entry name" value="SPRY_dom"/>
</dbReference>
<dbReference type="InterPro" id="IPR024964">
    <property type="entry name" value="CTLH/CRA"/>
</dbReference>
<dbReference type="OrthoDB" id="25503at2759"/>
<dbReference type="Proteomes" id="UP000243515">
    <property type="component" value="Unassembled WGS sequence"/>
</dbReference>
<comment type="function">
    <text evidence="1">Involved in the proteasome-dependent degradation of fructose-1,6-bisphosphatase.</text>
</comment>
<dbReference type="SMART" id="SM00449">
    <property type="entry name" value="SPRY"/>
    <property type="match status" value="1"/>
</dbReference>
<dbReference type="PROSITE" id="PS50896">
    <property type="entry name" value="LISH"/>
    <property type="match status" value="1"/>
</dbReference>
<dbReference type="InterPro" id="IPR013320">
    <property type="entry name" value="ConA-like_dom_sf"/>
</dbReference>
<evidence type="ECO:0000313" key="7">
    <source>
        <dbReference type="EMBL" id="OXV06708.1"/>
    </source>
</evidence>
<dbReference type="InterPro" id="IPR035782">
    <property type="entry name" value="SPRY_RanBP9/10"/>
</dbReference>
<dbReference type="PROSITE" id="PS50188">
    <property type="entry name" value="B302_SPRY"/>
    <property type="match status" value="1"/>
</dbReference>
<dbReference type="Gene3D" id="2.60.120.920">
    <property type="match status" value="1"/>
</dbReference>
<feature type="compositionally biased region" description="Low complexity" evidence="4">
    <location>
        <begin position="32"/>
        <end position="42"/>
    </location>
</feature>
<evidence type="ECO:0000256" key="2">
    <source>
        <dbReference type="ARBA" id="ARBA00017917"/>
    </source>
</evidence>
<dbReference type="InterPro" id="IPR013144">
    <property type="entry name" value="CRA_dom"/>
</dbReference>
<dbReference type="InterPro" id="IPR006595">
    <property type="entry name" value="CTLH_C"/>
</dbReference>
<dbReference type="EMBL" id="NPHW01005492">
    <property type="protein sequence ID" value="OXV06708.1"/>
    <property type="molecule type" value="Genomic_DNA"/>
</dbReference>
<feature type="compositionally biased region" description="Low complexity" evidence="4">
    <location>
        <begin position="1"/>
        <end position="18"/>
    </location>
</feature>
<dbReference type="Pfam" id="PF10607">
    <property type="entry name" value="CTLH"/>
    <property type="match status" value="1"/>
</dbReference>
<dbReference type="CDD" id="cd12909">
    <property type="entry name" value="SPRY_RanBP9_10"/>
    <property type="match status" value="1"/>
</dbReference>
<reference evidence="7 8" key="1">
    <citation type="journal article" date="2015" name="Environ. Microbiol.">
        <title>Metagenome sequence of Elaphomyces granulatus from sporocarp tissue reveals Ascomycota ectomycorrhizal fingerprints of genome expansion and a Proteobacteria-rich microbiome.</title>
        <authorList>
            <person name="Quandt C.A."/>
            <person name="Kohler A."/>
            <person name="Hesse C.N."/>
            <person name="Sharpton T.J."/>
            <person name="Martin F."/>
            <person name="Spatafora J.W."/>
        </authorList>
    </citation>
    <scope>NUCLEOTIDE SEQUENCE [LARGE SCALE GENOMIC DNA]</scope>
    <source>
        <strain evidence="7 8">OSC145934</strain>
    </source>
</reference>
<protein>
    <recommendedName>
        <fullName evidence="3">Protein FYV10</fullName>
    </recommendedName>
    <alternativeName>
        <fullName evidence="2">Protein fyv10</fullName>
    </alternativeName>
</protein>
<dbReference type="InterPro" id="IPR043136">
    <property type="entry name" value="B30.2/SPRY_sf"/>
</dbReference>
<dbReference type="PROSITE" id="PS50897">
    <property type="entry name" value="CTLH"/>
    <property type="match status" value="1"/>
</dbReference>
<feature type="region of interest" description="Disordered" evidence="4">
    <location>
        <begin position="155"/>
        <end position="186"/>
    </location>
</feature>
<dbReference type="SMART" id="SM00668">
    <property type="entry name" value="CTLH"/>
    <property type="match status" value="1"/>
</dbReference>
<dbReference type="SMART" id="SM00757">
    <property type="entry name" value="CRA"/>
    <property type="match status" value="1"/>
</dbReference>
<feature type="compositionally biased region" description="Polar residues" evidence="4">
    <location>
        <begin position="56"/>
        <end position="70"/>
    </location>
</feature>
<dbReference type="InterPro" id="IPR006594">
    <property type="entry name" value="LisH"/>
</dbReference>
<dbReference type="Pfam" id="PF00622">
    <property type="entry name" value="SPRY"/>
    <property type="match status" value="1"/>
</dbReference>
<evidence type="ECO:0000259" key="5">
    <source>
        <dbReference type="PROSITE" id="PS50188"/>
    </source>
</evidence>
<feature type="domain" description="B30.2/SPRY" evidence="5">
    <location>
        <begin position="192"/>
        <end position="384"/>
    </location>
</feature>
<feature type="compositionally biased region" description="Polar residues" evidence="4">
    <location>
        <begin position="19"/>
        <end position="30"/>
    </location>
</feature>
<proteinExistence type="predicted"/>
<dbReference type="InterPro" id="IPR001870">
    <property type="entry name" value="B30.2/SPRY"/>
</dbReference>
<keyword evidence="8" id="KW-1185">Reference proteome</keyword>
<sequence>MTNASFPPGSGGAPPTSSYQTGPSISSVPRRSSYASVVSGAAATPQRSGAFSHLVSNGVHSTSNQPSASYPPQYHGDGAGGRSHRPSASLDADMQTNNGAGSSSWRRSSGPLPAHSRQFAGFPEYSAFLHGTDSFFVPSFLKNSRYITRLEAAHRSKQTVNREPGSGGPSSLSASSSHVNLPRMAPSHRGMTYDIVEKEPVTEEENLMPLPSRWSESERHVALDLMNDGLDVRYMGAQNKHDHEAAAARANHPMPPQCGIYYFEVTIMSKTKEGMIAVGFSSNKASLERLPGWEQESWAYHGDDGKSFFGEHQGQGRDYGPKFTTNDIIGCGVNFSKGCAFFTKNGVDLGTAFHDLPNVKLYPSVGMKKQPNVHVTVNFGQLPFMFDIDGMVKQERLAVLHEISITSTSNLQPPLDETSLIQEIVAQFLAHDGYIETLRAFTHEVREESAALHNGRSCALRQYADDEDLDATNRQKIRSAILDGDIDKALKYTHAFYEAVLQDNPHIYFQLRCRKFLEMLRRSSELSSNSSRQNKSSNGAALLHDDDEVFEQEEEMELDDQIHDTYSDTDGMETEEPESTHELLTEAVQYGQQLRADCPSDDHGDDRKFLEDIFSLVAYADPKSSVHGHYLDPAGRIAVAEELNSAILVSLGRSSFAAMERLCQQTEVLINEISDEGGAAAFINIRNDFLSV</sequence>
<accession>A0A232LRQ4</accession>
<dbReference type="SUPFAM" id="SSF49899">
    <property type="entry name" value="Concanavalin A-like lectins/glucanases"/>
    <property type="match status" value="1"/>
</dbReference>
<evidence type="ECO:0000259" key="6">
    <source>
        <dbReference type="PROSITE" id="PS50897"/>
    </source>
</evidence>
<evidence type="ECO:0000256" key="4">
    <source>
        <dbReference type="SAM" id="MobiDB-lite"/>
    </source>
</evidence>
<comment type="caution">
    <text evidence="7">The sequence shown here is derived from an EMBL/GenBank/DDBJ whole genome shotgun (WGS) entry which is preliminary data.</text>
</comment>
<feature type="domain" description="CTLH" evidence="6">
    <location>
        <begin position="470"/>
        <end position="527"/>
    </location>
</feature>
<dbReference type="AlphaFoldDB" id="A0A232LRQ4"/>
<dbReference type="PANTHER" id="PTHR12864">
    <property type="entry name" value="RAN BINDING PROTEIN 9-RELATED"/>
    <property type="match status" value="1"/>
</dbReference>
<evidence type="ECO:0000256" key="1">
    <source>
        <dbReference type="ARBA" id="ARBA00002343"/>
    </source>
</evidence>
<organism evidence="7 8">
    <name type="scientific">Elaphomyces granulatus</name>
    <dbReference type="NCBI Taxonomy" id="519963"/>
    <lineage>
        <taxon>Eukaryota</taxon>
        <taxon>Fungi</taxon>
        <taxon>Dikarya</taxon>
        <taxon>Ascomycota</taxon>
        <taxon>Pezizomycotina</taxon>
        <taxon>Eurotiomycetes</taxon>
        <taxon>Eurotiomycetidae</taxon>
        <taxon>Eurotiales</taxon>
        <taxon>Elaphomycetaceae</taxon>
        <taxon>Elaphomyces</taxon>
    </lineage>
</organism>
<evidence type="ECO:0000256" key="3">
    <source>
        <dbReference type="ARBA" id="ARBA00018741"/>
    </source>
</evidence>
<name>A0A232LRQ4_9EURO</name>
<gene>
    <name evidence="7" type="ORF">Egran_05524</name>
</gene>